<protein>
    <submittedName>
        <fullName evidence="8">Glycosyltransferase</fullName>
    </submittedName>
</protein>
<dbReference type="InterPro" id="IPR043148">
    <property type="entry name" value="TagF_C"/>
</dbReference>
<dbReference type="Gene3D" id="3.90.550.10">
    <property type="entry name" value="Spore Coat Polysaccharide Biosynthesis Protein SpsA, Chain A"/>
    <property type="match status" value="1"/>
</dbReference>
<dbReference type="GO" id="GO:0005886">
    <property type="term" value="C:plasma membrane"/>
    <property type="evidence" value="ECO:0007669"/>
    <property type="project" value="UniProtKB-SubCell"/>
</dbReference>
<dbReference type="Gene3D" id="3.40.50.11820">
    <property type="match status" value="1"/>
</dbReference>
<dbReference type="Pfam" id="PF00535">
    <property type="entry name" value="Glycos_transf_2"/>
    <property type="match status" value="1"/>
</dbReference>
<gene>
    <name evidence="8" type="ORF">F0L17_07790</name>
</gene>
<evidence type="ECO:0000259" key="7">
    <source>
        <dbReference type="Pfam" id="PF00535"/>
    </source>
</evidence>
<evidence type="ECO:0000256" key="4">
    <source>
        <dbReference type="ARBA" id="ARBA00022679"/>
    </source>
</evidence>
<dbReference type="PANTHER" id="PTHR37316:SF3">
    <property type="entry name" value="TEICHOIC ACID GLYCEROL-PHOSPHATE TRANSFERASE"/>
    <property type="match status" value="1"/>
</dbReference>
<evidence type="ECO:0000256" key="2">
    <source>
        <dbReference type="ARBA" id="ARBA00010488"/>
    </source>
</evidence>
<dbReference type="InterPro" id="IPR001173">
    <property type="entry name" value="Glyco_trans_2-like"/>
</dbReference>
<dbReference type="CDD" id="cd00761">
    <property type="entry name" value="Glyco_tranf_GTA_type"/>
    <property type="match status" value="1"/>
</dbReference>
<reference evidence="8 9" key="1">
    <citation type="submission" date="2019-11" db="EMBL/GenBank/DDBJ databases">
        <authorList>
            <person name="Yuan L."/>
        </authorList>
    </citation>
    <scope>NUCLEOTIDE SEQUENCE [LARGE SCALE GENOMIC DNA]</scope>
    <source>
        <strain evidence="8 9">TRM43335</strain>
    </source>
</reference>
<proteinExistence type="inferred from homology"/>
<keyword evidence="3" id="KW-1003">Cell membrane</keyword>
<sequence>MAPRLSVIVPIYNVEEYLPACLDSLAEQTLKDIEVVMVDDGSPDGSAAIAAQYAERDPRFRLVRKENAGLGAARNTGIENISPESEFLTFIDSDDLIPPDAYRLMVTSLDETGSDFATGNVLHIKGERTWQVPLLKMLAGQARRRTHISKYPKLVADRIACNKVFRRSFWEKHGFSFPEGVLYEDSPVVLPAHYIAEAVDIIGEPVYYWRQREGGRGAPSITQRRTEVKSVRDRVAAVRAVSDFLARQDGPEFARYKREYDHRALTDDLRLFLNVLPDGDEEYRAAFLDVTNRYLDTIDPKVLSALPVQLRVQWLLVRKRALPELIDLLAAQRRREPVEVSGLVRKYAGFKALEDSSLKLPKRALRIDPDLVLKAPLREISWQDGKLVLLGDAYIEKIDLPTRRSSVKFIQFKKDGSRRRLVFPAKNLHRPECTTDSGQKLHNYDWAGWTYTLDPAKFRRGGEWDEGVWHVGMRVISSGLMRKRGVQTVGAAAANYPPYHWLDDDHRLVPFVERAALKLRLEKVRALVTERRLVGESLEIGGEIREALAEGEAVRLRVTNRRSGEVLEYPVTLEAATGGRRPFTVRVPVGDIALIAGEGVQDKTRSAKRDWSTVLVAETADGRERRFSTVVREGLPDARFPLPESLGEEARHREVAVLAGHTGYLKFSGRATRAVITDVALKDGKITVGGYTDPRLTGASFVLRANNRFEERTVPVEWREDGSFEFGFDPSTMGNPAGTVPLKAGRWNLYLRPEGEEARDASFVIDRLAADRFPLKAHLGGRHYWFEARWGDFPQLNCRSGLTDMERGPYRQAQLRREVYEPSRHKPLRDAVFYLSYNGKQFSDSPRAMYEELAGRDLELEHLWAVRDDQVVLPPELKPVRMWGTEWFEALATCRYIVTNAHLPEWVERRPGQVIVQTWHGTMLKKIGHDIETLHFDREYQNRIAMEAKNWSLVVSSNRFSTPILKRAFSFDGEILEAGYPRNDYLYSPDRDEIARRTREKLGLPEGKKVVLYAPTWRDDLSHGAGQYKFDLRVDLEDARRRLGDDHVLLVRRHSNVVDAVPGAGNGFVWDVSEYPDIADLYLAADIMITDYSSVMFDYAHLKRPMLFFTYDLEHYRDTLRGFYFDFEKDSPGPLIRTSEELVTAIRNVDEVMREYKERYDRFHHLFCDLDDGHASKRVVDRMLEKAEEDR</sequence>
<comment type="subcellular location">
    <subcellularLocation>
        <location evidence="1">Cell membrane</location>
        <topology evidence="1">Peripheral membrane protein</topology>
    </subcellularLocation>
</comment>
<evidence type="ECO:0000313" key="8">
    <source>
        <dbReference type="EMBL" id="MTE19032.1"/>
    </source>
</evidence>
<dbReference type="InterPro" id="IPR051612">
    <property type="entry name" value="Teichoic_Acid_Biosynth"/>
</dbReference>
<dbReference type="SUPFAM" id="SSF53448">
    <property type="entry name" value="Nucleotide-diphospho-sugar transferases"/>
    <property type="match status" value="1"/>
</dbReference>
<dbReference type="GO" id="GO:0019350">
    <property type="term" value="P:teichoic acid biosynthetic process"/>
    <property type="evidence" value="ECO:0007669"/>
    <property type="project" value="UniProtKB-KW"/>
</dbReference>
<dbReference type="PANTHER" id="PTHR37316">
    <property type="entry name" value="TEICHOIC ACID GLYCEROL-PHOSPHATE PRIMASE"/>
    <property type="match status" value="1"/>
</dbReference>
<dbReference type="Pfam" id="PF04464">
    <property type="entry name" value="Glyphos_transf"/>
    <property type="match status" value="1"/>
</dbReference>
<dbReference type="InterPro" id="IPR007554">
    <property type="entry name" value="Glycerophosphate_synth"/>
</dbReference>
<name>A0A6G2BAV9_9ACTN</name>
<dbReference type="EMBL" id="WIXO01000001">
    <property type="protein sequence ID" value="MTE19032.1"/>
    <property type="molecule type" value="Genomic_DNA"/>
</dbReference>
<dbReference type="RefSeq" id="WP_155070496.1">
    <property type="nucleotide sequence ID" value="NZ_WIXO01000001.1"/>
</dbReference>
<feature type="domain" description="Glycosyltransferase 2-like" evidence="7">
    <location>
        <begin position="6"/>
        <end position="172"/>
    </location>
</feature>
<evidence type="ECO:0000256" key="6">
    <source>
        <dbReference type="ARBA" id="ARBA00023136"/>
    </source>
</evidence>
<dbReference type="GO" id="GO:0047355">
    <property type="term" value="F:CDP-glycerol glycerophosphotransferase activity"/>
    <property type="evidence" value="ECO:0007669"/>
    <property type="project" value="InterPro"/>
</dbReference>
<evidence type="ECO:0000256" key="1">
    <source>
        <dbReference type="ARBA" id="ARBA00004202"/>
    </source>
</evidence>
<comment type="caution">
    <text evidence="8">The sequence shown here is derived from an EMBL/GenBank/DDBJ whole genome shotgun (WGS) entry which is preliminary data.</text>
</comment>
<keyword evidence="6" id="KW-0472">Membrane</keyword>
<keyword evidence="4 8" id="KW-0808">Transferase</keyword>
<accession>A0A6G2BAV9</accession>
<dbReference type="Proteomes" id="UP000473014">
    <property type="component" value="Unassembled WGS sequence"/>
</dbReference>
<dbReference type="AlphaFoldDB" id="A0A6G2BAV9"/>
<dbReference type="OrthoDB" id="3183633at2"/>
<organism evidence="8 9">
    <name type="scientific">Streptomyces taklimakanensis</name>
    <dbReference type="NCBI Taxonomy" id="2569853"/>
    <lineage>
        <taxon>Bacteria</taxon>
        <taxon>Bacillati</taxon>
        <taxon>Actinomycetota</taxon>
        <taxon>Actinomycetes</taxon>
        <taxon>Kitasatosporales</taxon>
        <taxon>Streptomycetaceae</taxon>
        <taxon>Streptomyces</taxon>
    </lineage>
</organism>
<keyword evidence="9" id="KW-1185">Reference proteome</keyword>
<evidence type="ECO:0000256" key="3">
    <source>
        <dbReference type="ARBA" id="ARBA00022475"/>
    </source>
</evidence>
<evidence type="ECO:0000256" key="5">
    <source>
        <dbReference type="ARBA" id="ARBA00022944"/>
    </source>
</evidence>
<keyword evidence="5" id="KW-0777">Teichoic acid biosynthesis</keyword>
<dbReference type="Gene3D" id="3.40.50.12580">
    <property type="match status" value="1"/>
</dbReference>
<dbReference type="InterPro" id="IPR043149">
    <property type="entry name" value="TagF_N"/>
</dbReference>
<evidence type="ECO:0000313" key="9">
    <source>
        <dbReference type="Proteomes" id="UP000473014"/>
    </source>
</evidence>
<dbReference type="InterPro" id="IPR029044">
    <property type="entry name" value="Nucleotide-diphossugar_trans"/>
</dbReference>
<dbReference type="SUPFAM" id="SSF53756">
    <property type="entry name" value="UDP-Glycosyltransferase/glycogen phosphorylase"/>
    <property type="match status" value="1"/>
</dbReference>
<comment type="similarity">
    <text evidence="2">Belongs to the CDP-glycerol glycerophosphotransferase family.</text>
</comment>